<name>A0A6N8U3F1_9FIRM</name>
<feature type="region of interest" description="Disordered" evidence="14">
    <location>
        <begin position="63"/>
        <end position="98"/>
    </location>
</feature>
<dbReference type="SMART" id="SM00387">
    <property type="entry name" value="HATPase_c"/>
    <property type="match status" value="1"/>
</dbReference>
<evidence type="ECO:0000256" key="4">
    <source>
        <dbReference type="ARBA" id="ARBA00022475"/>
    </source>
</evidence>
<dbReference type="InterPro" id="IPR005467">
    <property type="entry name" value="His_kinase_dom"/>
</dbReference>
<keyword evidence="4" id="KW-1003">Cell membrane</keyword>
<dbReference type="SMART" id="SM00388">
    <property type="entry name" value="HisKA"/>
    <property type="match status" value="1"/>
</dbReference>
<dbReference type="PROSITE" id="PS50109">
    <property type="entry name" value="HIS_KIN"/>
    <property type="match status" value="1"/>
</dbReference>
<feature type="compositionally biased region" description="Basic and acidic residues" evidence="14">
    <location>
        <begin position="83"/>
        <end position="98"/>
    </location>
</feature>
<keyword evidence="9" id="KW-0418">Kinase</keyword>
<keyword evidence="12" id="KW-0902">Two-component regulatory system</keyword>
<dbReference type="Gene3D" id="1.10.287.130">
    <property type="match status" value="1"/>
</dbReference>
<dbReference type="InterPro" id="IPR003594">
    <property type="entry name" value="HATPase_dom"/>
</dbReference>
<evidence type="ECO:0000256" key="15">
    <source>
        <dbReference type="SAM" id="Phobius"/>
    </source>
</evidence>
<evidence type="ECO:0000256" key="2">
    <source>
        <dbReference type="ARBA" id="ARBA00004651"/>
    </source>
</evidence>
<evidence type="ECO:0000256" key="13">
    <source>
        <dbReference type="ARBA" id="ARBA00023136"/>
    </source>
</evidence>
<dbReference type="GO" id="GO:0000155">
    <property type="term" value="F:phosphorelay sensor kinase activity"/>
    <property type="evidence" value="ECO:0007669"/>
    <property type="project" value="InterPro"/>
</dbReference>
<organism evidence="17 18">
    <name type="scientific">Copranaerobaculum intestinale</name>
    <dbReference type="NCBI Taxonomy" id="2692629"/>
    <lineage>
        <taxon>Bacteria</taxon>
        <taxon>Bacillati</taxon>
        <taxon>Bacillota</taxon>
        <taxon>Erysipelotrichia</taxon>
        <taxon>Erysipelotrichales</taxon>
        <taxon>Erysipelotrichaceae</taxon>
        <taxon>Copranaerobaculum</taxon>
    </lineage>
</organism>
<dbReference type="InterPro" id="IPR036097">
    <property type="entry name" value="HisK_dim/P_sf"/>
</dbReference>
<dbReference type="PANTHER" id="PTHR45528:SF1">
    <property type="entry name" value="SENSOR HISTIDINE KINASE CPXA"/>
    <property type="match status" value="1"/>
</dbReference>
<sequence>MKRRIIATLFILLVAVTASGVMLSQYPEIKKSVDSLNEYDYSNNLVRTILAANYAIHYNMANAGQPGETSRTPSDVYIAPSESARESTSETQSDESKESQALAKANAKYISGSLDTTVQQWDTTLKYNCQNLVYYAADTVTNQVQVSSNDVDSIPNGINLKTYAGKVGTVSKSSKDKDGTRYHYQWVITISYDNDGIASIKNQSSSKVKMTDYMYRTEQEIFLNENFPIFFSNDANDIYTSDVALTQQEVQQLRKDYRFNGIRNMTFVYAVPEKLIYNDDIANMLGYFDSGYYWSESVVYLLSILAAVIIIALLVPVKLLQSSTIAFEFSKIPLDLLAIFWILIPFFYLIAGIPEVMPLTYPDRAIHVFNTSNMFFPYAINFLYLFLLYASALLSVISFKKAWKLGWRKFFKHTFLYKVFHNLKQGVGKLFRYLDRIDLNDSSSARLVGIILANFFLLFIMIYLVPSSLGIFLACVYSLALMFIARSYITRVKENYRNLLQVTKNIANGDLDKEIKQDLGIFNSFKEDISSIRHSFKNAIEDEVKSQKMKTELISNVSHDLKTPLTTIITYTDLLKQEDISDEERQNYLITLERNEVRLKHLIEDLFEVSRVNSGDIQLNVQEVDIISLISQILVEHADKLQSQNLTIRTNYSDDKILMMLDPQKTYRVLVNIIINIGKYAMPGSRVYIDVTDYGEQVELSFKNMSATEITFDPSDIVDRFVRGDKSRNTEGSGLGLAISKSFTEIQGGSFHISVDGDLFKAVMRFPKTR</sequence>
<dbReference type="EC" id="2.7.13.3" evidence="3"/>
<evidence type="ECO:0000256" key="14">
    <source>
        <dbReference type="SAM" id="MobiDB-lite"/>
    </source>
</evidence>
<evidence type="ECO:0000256" key="8">
    <source>
        <dbReference type="ARBA" id="ARBA00022741"/>
    </source>
</evidence>
<evidence type="ECO:0000256" key="11">
    <source>
        <dbReference type="ARBA" id="ARBA00022989"/>
    </source>
</evidence>
<evidence type="ECO:0000259" key="16">
    <source>
        <dbReference type="PROSITE" id="PS50109"/>
    </source>
</evidence>
<keyword evidence="13 15" id="KW-0472">Membrane</keyword>
<keyword evidence="18" id="KW-1185">Reference proteome</keyword>
<dbReference type="Pfam" id="PF02518">
    <property type="entry name" value="HATPase_c"/>
    <property type="match status" value="1"/>
</dbReference>
<dbReference type="InterPro" id="IPR050398">
    <property type="entry name" value="HssS/ArlS-like"/>
</dbReference>
<protein>
    <recommendedName>
        <fullName evidence="3">histidine kinase</fullName>
        <ecNumber evidence="3">2.7.13.3</ecNumber>
    </recommendedName>
</protein>
<dbReference type="GO" id="GO:0005524">
    <property type="term" value="F:ATP binding"/>
    <property type="evidence" value="ECO:0007669"/>
    <property type="project" value="UniProtKB-KW"/>
</dbReference>
<accession>A0A6N8U3F1</accession>
<evidence type="ECO:0000256" key="12">
    <source>
        <dbReference type="ARBA" id="ARBA00023012"/>
    </source>
</evidence>
<dbReference type="Gene3D" id="3.30.565.10">
    <property type="entry name" value="Histidine kinase-like ATPase, C-terminal domain"/>
    <property type="match status" value="1"/>
</dbReference>
<comment type="caution">
    <text evidence="17">The sequence shown here is derived from an EMBL/GenBank/DDBJ whole genome shotgun (WGS) entry which is preliminary data.</text>
</comment>
<keyword evidence="6" id="KW-0808">Transferase</keyword>
<evidence type="ECO:0000256" key="7">
    <source>
        <dbReference type="ARBA" id="ARBA00022692"/>
    </source>
</evidence>
<dbReference type="FunFam" id="1.10.287.130:FF:000001">
    <property type="entry name" value="Two-component sensor histidine kinase"/>
    <property type="match status" value="1"/>
</dbReference>
<dbReference type="PANTHER" id="PTHR45528">
    <property type="entry name" value="SENSOR HISTIDINE KINASE CPXA"/>
    <property type="match status" value="1"/>
</dbReference>
<reference evidence="17 18" key="2">
    <citation type="submission" date="2020-01" db="EMBL/GenBank/DDBJ databases">
        <title>Clostridiaceae sp. nov. isolated from the gut of human by culturomics.</title>
        <authorList>
            <person name="Chang Y."/>
        </authorList>
    </citation>
    <scope>NUCLEOTIDE SEQUENCE [LARGE SCALE GENOMIC DNA]</scope>
    <source>
        <strain evidence="17 18">DONG20-135</strain>
    </source>
</reference>
<keyword evidence="8" id="KW-0547">Nucleotide-binding</keyword>
<keyword evidence="11 15" id="KW-1133">Transmembrane helix</keyword>
<keyword evidence="7 15" id="KW-0812">Transmembrane</keyword>
<feature type="transmembrane region" description="Helical" evidence="15">
    <location>
        <begin position="374"/>
        <end position="399"/>
    </location>
</feature>
<dbReference type="SUPFAM" id="SSF55874">
    <property type="entry name" value="ATPase domain of HSP90 chaperone/DNA topoisomerase II/histidine kinase"/>
    <property type="match status" value="1"/>
</dbReference>
<comment type="subcellular location">
    <subcellularLocation>
        <location evidence="2">Cell membrane</location>
        <topology evidence="2">Multi-pass membrane protein</topology>
    </subcellularLocation>
</comment>
<comment type="catalytic activity">
    <reaction evidence="1">
        <text>ATP + protein L-histidine = ADP + protein N-phospho-L-histidine.</text>
        <dbReference type="EC" id="2.7.13.3"/>
    </reaction>
</comment>
<keyword evidence="10" id="KW-0067">ATP-binding</keyword>
<feature type="transmembrane region" description="Helical" evidence="15">
    <location>
        <begin position="298"/>
        <end position="320"/>
    </location>
</feature>
<dbReference type="CDD" id="cd00082">
    <property type="entry name" value="HisKA"/>
    <property type="match status" value="1"/>
</dbReference>
<dbReference type="SUPFAM" id="SSF47384">
    <property type="entry name" value="Homodimeric domain of signal transducing histidine kinase"/>
    <property type="match status" value="1"/>
</dbReference>
<evidence type="ECO:0000313" key="18">
    <source>
        <dbReference type="Proteomes" id="UP000434036"/>
    </source>
</evidence>
<dbReference type="Proteomes" id="UP000434036">
    <property type="component" value="Unassembled WGS sequence"/>
</dbReference>
<evidence type="ECO:0000256" key="9">
    <source>
        <dbReference type="ARBA" id="ARBA00022777"/>
    </source>
</evidence>
<reference evidence="17 18" key="1">
    <citation type="submission" date="2019-12" db="EMBL/GenBank/DDBJ databases">
        <authorList>
            <person name="Yang R."/>
        </authorList>
    </citation>
    <scope>NUCLEOTIDE SEQUENCE [LARGE SCALE GENOMIC DNA]</scope>
    <source>
        <strain evidence="17 18">DONG20-135</strain>
    </source>
</reference>
<dbReference type="Pfam" id="PF00512">
    <property type="entry name" value="HisKA"/>
    <property type="match status" value="1"/>
</dbReference>
<feature type="transmembrane region" description="Helical" evidence="15">
    <location>
        <begin position="445"/>
        <end position="465"/>
    </location>
</feature>
<evidence type="ECO:0000256" key="6">
    <source>
        <dbReference type="ARBA" id="ARBA00022679"/>
    </source>
</evidence>
<dbReference type="EMBL" id="WUUQ01000001">
    <property type="protein sequence ID" value="MXQ72712.1"/>
    <property type="molecule type" value="Genomic_DNA"/>
</dbReference>
<evidence type="ECO:0000256" key="1">
    <source>
        <dbReference type="ARBA" id="ARBA00000085"/>
    </source>
</evidence>
<keyword evidence="5" id="KW-0597">Phosphoprotein</keyword>
<dbReference type="GO" id="GO:0005886">
    <property type="term" value="C:plasma membrane"/>
    <property type="evidence" value="ECO:0007669"/>
    <property type="project" value="UniProtKB-SubCell"/>
</dbReference>
<feature type="domain" description="Histidine kinase" evidence="16">
    <location>
        <begin position="556"/>
        <end position="770"/>
    </location>
</feature>
<dbReference type="InterPro" id="IPR036890">
    <property type="entry name" value="HATPase_C_sf"/>
</dbReference>
<evidence type="ECO:0000256" key="3">
    <source>
        <dbReference type="ARBA" id="ARBA00012438"/>
    </source>
</evidence>
<evidence type="ECO:0000256" key="10">
    <source>
        <dbReference type="ARBA" id="ARBA00022840"/>
    </source>
</evidence>
<feature type="transmembrane region" description="Helical" evidence="15">
    <location>
        <begin position="471"/>
        <end position="489"/>
    </location>
</feature>
<evidence type="ECO:0000256" key="5">
    <source>
        <dbReference type="ARBA" id="ARBA00022553"/>
    </source>
</evidence>
<gene>
    <name evidence="17" type="ORF">GSF08_01970</name>
</gene>
<dbReference type="RefSeq" id="WP_160624195.1">
    <property type="nucleotide sequence ID" value="NZ_WUUQ01000001.1"/>
</dbReference>
<dbReference type="AlphaFoldDB" id="A0A6N8U3F1"/>
<feature type="transmembrane region" description="Helical" evidence="15">
    <location>
        <begin position="332"/>
        <end position="354"/>
    </location>
</feature>
<dbReference type="InterPro" id="IPR003661">
    <property type="entry name" value="HisK_dim/P_dom"/>
</dbReference>
<proteinExistence type="predicted"/>
<evidence type="ECO:0000313" key="17">
    <source>
        <dbReference type="EMBL" id="MXQ72712.1"/>
    </source>
</evidence>